<dbReference type="CDD" id="cd03062">
    <property type="entry name" value="TRX_Fd_Sucrase"/>
    <property type="match status" value="1"/>
</dbReference>
<dbReference type="Gene3D" id="3.40.30.10">
    <property type="entry name" value="Glutaredoxin"/>
    <property type="match status" value="1"/>
</dbReference>
<dbReference type="PANTHER" id="PTHR31902">
    <property type="entry name" value="ACTIN PATCHES DISTAL PROTEIN 1"/>
    <property type="match status" value="1"/>
</dbReference>
<feature type="compositionally biased region" description="Low complexity" evidence="1">
    <location>
        <begin position="182"/>
        <end position="194"/>
    </location>
</feature>
<dbReference type="PANTHER" id="PTHR31902:SF14">
    <property type="entry name" value="ACTIN PATCHES DISTAL PROTEIN 1"/>
    <property type="match status" value="1"/>
</dbReference>
<gene>
    <name evidence="2" type="ORF">OEA41_005075</name>
</gene>
<accession>A0AAE0DF67</accession>
<dbReference type="InterPro" id="IPR036249">
    <property type="entry name" value="Thioredoxin-like_sf"/>
</dbReference>
<feature type="region of interest" description="Disordered" evidence="1">
    <location>
        <begin position="304"/>
        <end position="323"/>
    </location>
</feature>
<organism evidence="2 3">
    <name type="scientific">Lepraria neglecta</name>
    <dbReference type="NCBI Taxonomy" id="209136"/>
    <lineage>
        <taxon>Eukaryota</taxon>
        <taxon>Fungi</taxon>
        <taxon>Dikarya</taxon>
        <taxon>Ascomycota</taxon>
        <taxon>Pezizomycotina</taxon>
        <taxon>Lecanoromycetes</taxon>
        <taxon>OSLEUM clade</taxon>
        <taxon>Lecanoromycetidae</taxon>
        <taxon>Lecanorales</taxon>
        <taxon>Lecanorineae</taxon>
        <taxon>Stereocaulaceae</taxon>
        <taxon>Lepraria</taxon>
    </lineage>
</organism>
<keyword evidence="3" id="KW-1185">Reference proteome</keyword>
<dbReference type="InterPro" id="IPR009737">
    <property type="entry name" value="Aim32/Apd1-like"/>
</dbReference>
<feature type="region of interest" description="Disordered" evidence="1">
    <location>
        <begin position="181"/>
        <end position="222"/>
    </location>
</feature>
<evidence type="ECO:0000313" key="2">
    <source>
        <dbReference type="EMBL" id="KAK3168627.1"/>
    </source>
</evidence>
<dbReference type="Pfam" id="PF06999">
    <property type="entry name" value="Suc_Fer-like"/>
    <property type="match status" value="1"/>
</dbReference>
<dbReference type="SUPFAM" id="SSF52833">
    <property type="entry name" value="Thioredoxin-like"/>
    <property type="match status" value="1"/>
</dbReference>
<comment type="caution">
    <text evidence="2">The sequence shown here is derived from an EMBL/GenBank/DDBJ whole genome shotgun (WGS) entry which is preliminary data.</text>
</comment>
<reference evidence="2" key="1">
    <citation type="submission" date="2022-11" db="EMBL/GenBank/DDBJ databases">
        <title>Chromosomal genome sequence assembly and mating type (MAT) locus characterization of the leprose asexual lichenized fungus Lepraria neglecta (Nyl.) Erichsen.</title>
        <authorList>
            <person name="Allen J.L."/>
            <person name="Pfeffer B."/>
        </authorList>
    </citation>
    <scope>NUCLEOTIDE SEQUENCE</scope>
    <source>
        <strain evidence="2">Allen 5258</strain>
    </source>
</reference>
<proteinExistence type="predicted"/>
<name>A0AAE0DF67_9LECA</name>
<dbReference type="EMBL" id="JASNWA010000010">
    <property type="protein sequence ID" value="KAK3168627.1"/>
    <property type="molecule type" value="Genomic_DNA"/>
</dbReference>
<protein>
    <submittedName>
        <fullName evidence="2">Uncharacterized protein</fullName>
    </submittedName>
</protein>
<sequence>MPRSSNTLQASLSNKKMSLQSVLQKGKAFLTPRGSSDSVNQLNGFIFPKVDPAIDGEDCDHDCETCEVELPKRWKIDHDEKLYGHVNGWATHMLVATGKTDWVKDVSDEKGSVMQAVRDCNVEPDNGKLMLSASNMPLPSHPSDSDSPAHTPTTILLLPAFTFIDNVTPASVPELIKHHISPAPTTTTPLTIPTSQETPPPQNDSAISTSIPTTPPSNPFTTRSCPHKYLILMCSQRTRDARCGQSAPLLKREFERHLRPLGLHRDMHDERPGGVGIYFISHVGGHKFSANVMVYRRADALPSVADGESEGTNGESKETDGEAWAKASVAKKVEAETMGEGAQCIWLARVRPEDCEGIVKYTVLQGKVVKPQSQLRGGFDRQKGLVSW</sequence>
<evidence type="ECO:0000313" key="3">
    <source>
        <dbReference type="Proteomes" id="UP001276659"/>
    </source>
</evidence>
<dbReference type="AlphaFoldDB" id="A0AAE0DF67"/>
<evidence type="ECO:0000256" key="1">
    <source>
        <dbReference type="SAM" id="MobiDB-lite"/>
    </source>
</evidence>
<dbReference type="Proteomes" id="UP001276659">
    <property type="component" value="Unassembled WGS sequence"/>
</dbReference>